<comment type="caution">
    <text evidence="4">The sequence shown here is derived from an EMBL/GenBank/DDBJ whole genome shotgun (WGS) entry which is preliminary data.</text>
</comment>
<keyword evidence="2" id="KW-0472">Membrane</keyword>
<keyword evidence="5" id="KW-1185">Reference proteome</keyword>
<keyword evidence="2" id="KW-0812">Transmembrane</keyword>
<dbReference type="GO" id="GO:0016757">
    <property type="term" value="F:glycosyltransferase activity"/>
    <property type="evidence" value="ECO:0007669"/>
    <property type="project" value="UniProtKB-KW"/>
</dbReference>
<reference evidence="4 5" key="1">
    <citation type="submission" date="2009-12" db="EMBL/GenBank/DDBJ databases">
        <authorList>
            <person name="Shrivastava S."/>
            <person name="Madupu R."/>
            <person name="Durkin A.S."/>
            <person name="Torralba M."/>
            <person name="Methe B."/>
            <person name="Sutton G.G."/>
            <person name="Strausberg R.L."/>
            <person name="Nelson K.E."/>
        </authorList>
    </citation>
    <scope>NUCLEOTIDE SEQUENCE [LARGE SCALE GENOMIC DNA]</scope>
    <source>
        <strain evidence="4 5">W5455</strain>
    </source>
</reference>
<feature type="domain" description="Bacterial sugar transferase" evidence="3">
    <location>
        <begin position="23"/>
        <end position="197"/>
    </location>
</feature>
<dbReference type="PANTHER" id="PTHR30576">
    <property type="entry name" value="COLANIC BIOSYNTHESIS UDP-GLUCOSE LIPID CARRIER TRANSFERASE"/>
    <property type="match status" value="1"/>
</dbReference>
<proteinExistence type="inferred from homology"/>
<evidence type="ECO:0000256" key="2">
    <source>
        <dbReference type="SAM" id="Phobius"/>
    </source>
</evidence>
<protein>
    <submittedName>
        <fullName evidence="4">Bacterial sugar transferase</fullName>
        <ecNumber evidence="4">2.4.1.-</ecNumber>
    </submittedName>
</protein>
<keyword evidence="2" id="KW-1133">Transmembrane helix</keyword>
<gene>
    <name evidence="4" type="ORF">HMPREF7215_2203</name>
</gene>
<organism evidence="4 5">
    <name type="scientific">Pyramidobacter piscolens W5455</name>
    <dbReference type="NCBI Taxonomy" id="352165"/>
    <lineage>
        <taxon>Bacteria</taxon>
        <taxon>Thermotogati</taxon>
        <taxon>Synergistota</taxon>
        <taxon>Synergistia</taxon>
        <taxon>Synergistales</taxon>
        <taxon>Dethiosulfovibrionaceae</taxon>
        <taxon>Pyramidobacter</taxon>
    </lineage>
</organism>
<dbReference type="GeneID" id="90987036"/>
<dbReference type="EC" id="2.4.1.-" evidence="4"/>
<dbReference type="PANTHER" id="PTHR30576:SF8">
    <property type="entry name" value="UNDECAPRENYL-PHOSPHATE GALACTOSE PHOSPHOTRANSFERASE"/>
    <property type="match status" value="1"/>
</dbReference>
<dbReference type="InterPro" id="IPR003362">
    <property type="entry name" value="Bact_transf"/>
</dbReference>
<keyword evidence="4" id="KW-0808">Transferase</keyword>
<evidence type="ECO:0000259" key="3">
    <source>
        <dbReference type="Pfam" id="PF02397"/>
    </source>
</evidence>
<name>A0ABM9ZX07_9BACT</name>
<feature type="transmembrane region" description="Helical" evidence="2">
    <location>
        <begin position="28"/>
        <end position="47"/>
    </location>
</feature>
<comment type="similarity">
    <text evidence="1">Belongs to the bacterial sugar transferase family.</text>
</comment>
<dbReference type="EMBL" id="ADFP01000044">
    <property type="protein sequence ID" value="EFB91388.1"/>
    <property type="molecule type" value="Genomic_DNA"/>
</dbReference>
<dbReference type="Pfam" id="PF02397">
    <property type="entry name" value="Bac_transf"/>
    <property type="match status" value="1"/>
</dbReference>
<dbReference type="Proteomes" id="UP000006462">
    <property type="component" value="Unassembled WGS sequence"/>
</dbReference>
<evidence type="ECO:0000256" key="1">
    <source>
        <dbReference type="ARBA" id="ARBA00006464"/>
    </source>
</evidence>
<keyword evidence="4" id="KW-0328">Glycosyltransferase</keyword>
<dbReference type="RefSeq" id="WP_009164197.1">
    <property type="nucleotide sequence ID" value="NZ_ADFP01000044.1"/>
</dbReference>
<evidence type="ECO:0000313" key="5">
    <source>
        <dbReference type="Proteomes" id="UP000006462"/>
    </source>
</evidence>
<sequence>MEKIFAEAEAMILISGKSYLPLKRLMDIVGALVALLIFSPLMIRVALRVKRELGSPVVFAQPRPGRGEKIFLNYKFRSMRQAVDASGRPLPDQERLTPFGRELRRSSLDELPELWNVLKGDMSLVGPRPLLVDFLPLFGEEEARRHSVRPGLTGLAQVSGRNAMSWEKRLQYDLEYVDRLSLWLDLKILWRTVAAVLRRDGIDAGEGETVIAPPTEIKRPRALEKIKGAKDRPS</sequence>
<evidence type="ECO:0000313" key="4">
    <source>
        <dbReference type="EMBL" id="EFB91388.1"/>
    </source>
</evidence>
<accession>A0ABM9ZX07</accession>